<feature type="domain" description="Carbohydrate kinase FGGY N-terminal" evidence="5">
    <location>
        <begin position="6"/>
        <end position="221"/>
    </location>
</feature>
<evidence type="ECO:0000259" key="5">
    <source>
        <dbReference type="Pfam" id="PF00370"/>
    </source>
</evidence>
<dbReference type="InterPro" id="IPR018484">
    <property type="entry name" value="FGGY_N"/>
</dbReference>
<keyword evidence="2" id="KW-0859">Xylose metabolism</keyword>
<dbReference type="Proteomes" id="UP000655208">
    <property type="component" value="Unassembled WGS sequence"/>
</dbReference>
<sequence length="496" mass="51830">MTRDILLGVDVGTSDSKVLVTTRDGQEVTSVATPTRWRTHAGALTDTEPQTLVDDVVALLRRAVEAGADALGPVRVAGIAVTGMAEAGVLLDGPTRGARPLHPVIAWFDPRGEDEVRRLPEELVTRFQGTTGLPLSPLATIAKLAWMRVQGTDLAGCRWLNVPEYLVHRLGGQMATEMSLLARTGLLDQDTERLWPVALDALGATADLLPPAARAGVCWGVAGGDDVPAELHGAALTVAGHDHPVAAVGCGVVGPEEVFDSFGTAEALVRTVSTPLARDARERLAQANINSVHHVLEGRRLLLAGTKAGLLMRRTLQLLGAAEPAARARLDEAAVAADSIPRPDGVRVTGADNSDGALRVVVDADGVDPTALWLATLAHGVDEAGLALARMESEVGPASGATVAGGWTRMQSVRRAKERSLPDVRFSDRTQAGAFGAAMFAAFAAEQSERGVRVPDDATAGRGGVPLDLPGPSQQYAAVFTRGAHRTAAPLEEIPV</sequence>
<evidence type="ECO:0000313" key="7">
    <source>
        <dbReference type="Proteomes" id="UP000655208"/>
    </source>
</evidence>
<keyword evidence="4 6" id="KW-0418">Kinase</keyword>
<accession>A0A917WJL4</accession>
<dbReference type="SUPFAM" id="SSF53067">
    <property type="entry name" value="Actin-like ATPase domain"/>
    <property type="match status" value="1"/>
</dbReference>
<evidence type="ECO:0000313" key="6">
    <source>
        <dbReference type="EMBL" id="GGM10852.1"/>
    </source>
</evidence>
<keyword evidence="2" id="KW-0119">Carbohydrate metabolism</keyword>
<dbReference type="CDD" id="cd07773">
    <property type="entry name" value="ASKHA_NBD_FGGY_FK"/>
    <property type="match status" value="1"/>
</dbReference>
<evidence type="ECO:0000256" key="4">
    <source>
        <dbReference type="ARBA" id="ARBA00022777"/>
    </source>
</evidence>
<reference evidence="6" key="2">
    <citation type="submission" date="2020-09" db="EMBL/GenBank/DDBJ databases">
        <authorList>
            <person name="Sun Q."/>
            <person name="Zhou Y."/>
        </authorList>
    </citation>
    <scope>NUCLEOTIDE SEQUENCE</scope>
    <source>
        <strain evidence="6">CGMCC 4.7308</strain>
    </source>
</reference>
<protein>
    <submittedName>
        <fullName evidence="6">Xylulose kinase</fullName>
    </submittedName>
</protein>
<dbReference type="RefSeq" id="WP_188943470.1">
    <property type="nucleotide sequence ID" value="NZ_BMNA01000008.1"/>
</dbReference>
<comment type="caution">
    <text evidence="6">The sequence shown here is derived from an EMBL/GenBank/DDBJ whole genome shotgun (WGS) entry which is preliminary data.</text>
</comment>
<comment type="similarity">
    <text evidence="1">Belongs to the FGGY kinase family.</text>
</comment>
<keyword evidence="7" id="KW-1185">Reference proteome</keyword>
<evidence type="ECO:0000256" key="2">
    <source>
        <dbReference type="ARBA" id="ARBA00022629"/>
    </source>
</evidence>
<dbReference type="AlphaFoldDB" id="A0A917WJL4"/>
<keyword evidence="3" id="KW-0808">Transferase</keyword>
<dbReference type="InterPro" id="IPR050406">
    <property type="entry name" value="FGGY_Carb_Kinase"/>
</dbReference>
<dbReference type="Pfam" id="PF00370">
    <property type="entry name" value="FGGY_N"/>
    <property type="match status" value="1"/>
</dbReference>
<proteinExistence type="inferred from homology"/>
<evidence type="ECO:0000256" key="1">
    <source>
        <dbReference type="ARBA" id="ARBA00009156"/>
    </source>
</evidence>
<gene>
    <name evidence="6" type="ORF">GCM10011594_33470</name>
</gene>
<name>A0A917WJL4_9ACTN</name>
<reference evidence="6" key="1">
    <citation type="journal article" date="2014" name="Int. J. Syst. Evol. Microbiol.">
        <title>Complete genome sequence of Corynebacterium casei LMG S-19264T (=DSM 44701T), isolated from a smear-ripened cheese.</title>
        <authorList>
            <consortium name="US DOE Joint Genome Institute (JGI-PGF)"/>
            <person name="Walter F."/>
            <person name="Albersmeier A."/>
            <person name="Kalinowski J."/>
            <person name="Ruckert C."/>
        </authorList>
    </citation>
    <scope>NUCLEOTIDE SEQUENCE</scope>
    <source>
        <strain evidence="6">CGMCC 4.7308</strain>
    </source>
</reference>
<dbReference type="GO" id="GO:0016301">
    <property type="term" value="F:kinase activity"/>
    <property type="evidence" value="ECO:0007669"/>
    <property type="project" value="UniProtKB-KW"/>
</dbReference>
<organism evidence="6 7">
    <name type="scientific">Nakamurella endophytica</name>
    <dbReference type="NCBI Taxonomy" id="1748367"/>
    <lineage>
        <taxon>Bacteria</taxon>
        <taxon>Bacillati</taxon>
        <taxon>Actinomycetota</taxon>
        <taxon>Actinomycetes</taxon>
        <taxon>Nakamurellales</taxon>
        <taxon>Nakamurellaceae</taxon>
        <taxon>Nakamurella</taxon>
    </lineage>
</organism>
<dbReference type="EMBL" id="BMNA01000008">
    <property type="protein sequence ID" value="GGM10852.1"/>
    <property type="molecule type" value="Genomic_DNA"/>
</dbReference>
<dbReference type="Gene3D" id="3.30.420.40">
    <property type="match status" value="2"/>
</dbReference>
<dbReference type="PANTHER" id="PTHR43095">
    <property type="entry name" value="SUGAR KINASE"/>
    <property type="match status" value="1"/>
</dbReference>
<dbReference type="InterPro" id="IPR043129">
    <property type="entry name" value="ATPase_NBD"/>
</dbReference>
<dbReference type="PANTHER" id="PTHR43095:SF5">
    <property type="entry name" value="XYLULOSE KINASE"/>
    <property type="match status" value="1"/>
</dbReference>
<dbReference type="GO" id="GO:0042732">
    <property type="term" value="P:D-xylose metabolic process"/>
    <property type="evidence" value="ECO:0007669"/>
    <property type="project" value="UniProtKB-KW"/>
</dbReference>
<evidence type="ECO:0000256" key="3">
    <source>
        <dbReference type="ARBA" id="ARBA00022679"/>
    </source>
</evidence>